<gene>
    <name evidence="1" type="ORF">L0N08_10660</name>
</gene>
<reference evidence="1" key="1">
    <citation type="submission" date="2022-01" db="EMBL/GenBank/DDBJ databases">
        <title>Collection of gut derived symbiotic bacterial strains cultured from healthy donors.</title>
        <authorList>
            <person name="Lin H."/>
            <person name="Kohout C."/>
            <person name="Waligurski E."/>
            <person name="Pamer E.G."/>
        </authorList>
    </citation>
    <scope>NUCLEOTIDE SEQUENCE</scope>
    <source>
        <strain evidence="1">DFI.6.55</strain>
    </source>
</reference>
<dbReference type="EMBL" id="JAKNGE010000011">
    <property type="protein sequence ID" value="MCG4745873.1"/>
    <property type="molecule type" value="Genomic_DNA"/>
</dbReference>
<dbReference type="AlphaFoldDB" id="A0AAW5BPF2"/>
<sequence length="469" mass="51414">MSLRDVTFNVEDGALGNSEDTGTGVHVKIGISPVTSTVPLLITSVMKPDKIKEKLGLSPLADAAMDSIENGAGKIYCIPVSPTTDGTISKAVHQGTGTGTVTLSGKPSNAYHIILKITEAGTLNTAAFVKSLNGGYSFDDEETIPLSGVYEIAGTGITATFTGDFIEGDTYQFTSTAPAVNNAAIMKAVEGLYNSDLEFEFIHIVGPSSKALWAALATCAELFLSIFKRPVLFLCEGRYKTEDETLDEYVESMKAESKGIDSYYIQVCCAWSQYTRWDGREQLINNAGIVAGMYGLAGVQQSIGRTDTFAVSEVKMTRLMPEGIEDYISELDDAKYLTWRKYYGLSGCYVNNAKVLCKDGSDYRYAEHVRVLNKIIREVYKKAISLLQIDIDASDDMETDINNLLEILNMPIEDMADAGEISSGSISIADMENINILQDERLSLEIKFVPRGYVREFVFNTSMENPYRN</sequence>
<accession>A0AAW5BPF2</accession>
<dbReference type="RefSeq" id="WP_238053566.1">
    <property type="nucleotide sequence ID" value="NZ_JAKNGE010000011.1"/>
</dbReference>
<evidence type="ECO:0000313" key="1">
    <source>
        <dbReference type="EMBL" id="MCG4745873.1"/>
    </source>
</evidence>
<protein>
    <submittedName>
        <fullName evidence="1">DUF2586 domain-containing protein</fullName>
    </submittedName>
</protein>
<comment type="caution">
    <text evidence="1">The sequence shown here is derived from an EMBL/GenBank/DDBJ whole genome shotgun (WGS) entry which is preliminary data.</text>
</comment>
<dbReference type="Proteomes" id="UP001299608">
    <property type="component" value="Unassembled WGS sequence"/>
</dbReference>
<name>A0AAW5BPF2_9FIRM</name>
<proteinExistence type="predicted"/>
<evidence type="ECO:0000313" key="2">
    <source>
        <dbReference type="Proteomes" id="UP001299608"/>
    </source>
</evidence>
<dbReference type="Pfam" id="PF10758">
    <property type="entry name" value="DUF2586"/>
    <property type="match status" value="1"/>
</dbReference>
<organism evidence="1 2">
    <name type="scientific">Enterocloster aldenensis</name>
    <dbReference type="NCBI Taxonomy" id="358742"/>
    <lineage>
        <taxon>Bacteria</taxon>
        <taxon>Bacillati</taxon>
        <taxon>Bacillota</taxon>
        <taxon>Clostridia</taxon>
        <taxon>Lachnospirales</taxon>
        <taxon>Lachnospiraceae</taxon>
        <taxon>Enterocloster</taxon>
    </lineage>
</organism>
<dbReference type="InterPro" id="IPR019694">
    <property type="entry name" value="Phage_HP1_Orf23"/>
</dbReference>